<evidence type="ECO:0000256" key="1">
    <source>
        <dbReference type="SAM" id="MobiDB-lite"/>
    </source>
</evidence>
<evidence type="ECO:0000313" key="2">
    <source>
        <dbReference type="EMBL" id="TQE92527.1"/>
    </source>
</evidence>
<dbReference type="InterPro" id="IPR036388">
    <property type="entry name" value="WH-like_DNA-bd_sf"/>
</dbReference>
<name>A0A540V6Y1_9GAMM</name>
<feature type="region of interest" description="Disordered" evidence="1">
    <location>
        <begin position="242"/>
        <end position="283"/>
    </location>
</feature>
<dbReference type="Pfam" id="PF13730">
    <property type="entry name" value="HTH_36"/>
    <property type="match status" value="1"/>
</dbReference>
<reference evidence="2 3" key="1">
    <citation type="submission" date="2019-06" db="EMBL/GenBank/DDBJ databases">
        <title>Metagenome assembled Genome of Spiribacter salinus SL48-SHIP from the microbial mat of Salt Lake 48 (Novosibirsk region, Russia).</title>
        <authorList>
            <person name="Shipova A."/>
            <person name="Rozanov A.S."/>
            <person name="Bryanskaya A.V."/>
            <person name="Peltek S.E."/>
        </authorList>
    </citation>
    <scope>NUCLEOTIDE SEQUENCE [LARGE SCALE GENOMIC DNA]</scope>
    <source>
        <strain evidence="2">SL48-SHIP-2</strain>
    </source>
</reference>
<protein>
    <submittedName>
        <fullName evidence="2">Helix-turn-helix domain-containing protein</fullName>
    </submittedName>
</protein>
<dbReference type="InterPro" id="IPR036390">
    <property type="entry name" value="WH_DNA-bd_sf"/>
</dbReference>
<feature type="non-terminal residue" evidence="2">
    <location>
        <position position="344"/>
    </location>
</feature>
<sequence>MKHPGPVEKMQLLASAAGLPRLTRAELAVLIILADMSNAETGLAWPSFDTLAQRTGIGRRTVKRVVKRLNANRLVLIVEHGNRVRSNRYRINRELLQGGGGPQTTTPTTGVVVHRPLGWWSMDHQGGGPWVPDVVVHGPPESVHQSKMESEIDGGSQAEADATAYAAAPLRPRVQRGGDRFPEFWEAIGRRTTVKAAEDLLADALANGAEYQAVVDGAERYRAYCDRTGWRKAQSASAWIKSEGWRDDWTPPPKQAPKEKKANAKPAQDTGDARDTEDDEMARSEWIKRREENRRSLIAAAGYDPDEECYEMFKFKAKQDGANLAHVEIVAAHEEWLAANPDPD</sequence>
<gene>
    <name evidence="2" type="ORF">FKY71_19925</name>
</gene>
<organism evidence="2 3">
    <name type="scientific">Spiribacter salinus</name>
    <dbReference type="NCBI Taxonomy" id="1335746"/>
    <lineage>
        <taxon>Bacteria</taxon>
        <taxon>Pseudomonadati</taxon>
        <taxon>Pseudomonadota</taxon>
        <taxon>Gammaproteobacteria</taxon>
        <taxon>Chromatiales</taxon>
        <taxon>Ectothiorhodospiraceae</taxon>
        <taxon>Spiribacter</taxon>
    </lineage>
</organism>
<dbReference type="AlphaFoldDB" id="A0A540V6Y1"/>
<comment type="caution">
    <text evidence="2">The sequence shown here is derived from an EMBL/GenBank/DDBJ whole genome shotgun (WGS) entry which is preliminary data.</text>
</comment>
<evidence type="ECO:0000313" key="3">
    <source>
        <dbReference type="Proteomes" id="UP000315400"/>
    </source>
</evidence>
<dbReference type="Gene3D" id="1.10.10.10">
    <property type="entry name" value="Winged helix-like DNA-binding domain superfamily/Winged helix DNA-binding domain"/>
    <property type="match status" value="1"/>
</dbReference>
<accession>A0A540V6Y1</accession>
<dbReference type="EMBL" id="VIFK01000661">
    <property type="protein sequence ID" value="TQE92527.1"/>
    <property type="molecule type" value="Genomic_DNA"/>
</dbReference>
<dbReference type="SUPFAM" id="SSF46785">
    <property type="entry name" value="Winged helix' DNA-binding domain"/>
    <property type="match status" value="1"/>
</dbReference>
<proteinExistence type="predicted"/>
<dbReference type="Proteomes" id="UP000315400">
    <property type="component" value="Unassembled WGS sequence"/>
</dbReference>